<accession>A0A8J8NET1</accession>
<name>A0A8J8NET1_HALGN</name>
<dbReference type="AlphaFoldDB" id="A0A8J8NET1"/>
<proteinExistence type="predicted"/>
<sequence length="513" mass="57770">MKNKEQDQKMKVQFREDIDSLSEQMKIAIEALDNKISGQLDLLEKRYNYNMDGVQKTVEAKFSKYTTQISKDMSQTNMFCQNTQQQIDMIAKKAEDLSHLVVQKLTPMENFITRVKNQVQILNQYFILSSEVTQIDSALSRTMSHSMPQLTNRITELKNTPSQGQLVLQHQDTLGNSTNASSPAVGQHMGLVRYFDHRDYTVDFLKGVQRKLLQNVRRLIEENNPYNLLHEELVKEFFDPLLRAQRFERSQNISSMTLGGHYAQIENSARSNLLAPEFDLTLTAHDLKHQSMQLHSKPHHTSRVPQPYNGLSRKMKGSVVMKSPQQQTVISSFAAASSDPRASTSLGPIGTKIVIGNKKGGTKVSATTGMEMTERGGVFSMERFNTSQAEGEVRSKKNSPRTNSISEWGAPIHTQVISSLGLNDQNSRRFNIDLRGLSKSMMVNESMHEGAVTKHIVVQGNDRASSNLSFIEYNTTQGHQQQNGIATGFKSLSNSYDQSAQNHMLPSINNKKI</sequence>
<dbReference type="Proteomes" id="UP000785679">
    <property type="component" value="Unassembled WGS sequence"/>
</dbReference>
<reference evidence="1" key="1">
    <citation type="submission" date="2019-06" db="EMBL/GenBank/DDBJ databases">
        <authorList>
            <person name="Zheng W."/>
        </authorList>
    </citation>
    <scope>NUCLEOTIDE SEQUENCE</scope>
    <source>
        <strain evidence="1">QDHG01</strain>
    </source>
</reference>
<dbReference type="EMBL" id="RRYP01017829">
    <property type="protein sequence ID" value="TNV73927.1"/>
    <property type="molecule type" value="Genomic_DNA"/>
</dbReference>
<gene>
    <name evidence="1" type="ORF">FGO68_gene13425</name>
</gene>
<evidence type="ECO:0000313" key="2">
    <source>
        <dbReference type="Proteomes" id="UP000785679"/>
    </source>
</evidence>
<protein>
    <submittedName>
        <fullName evidence="1">Uncharacterized protein</fullName>
    </submittedName>
</protein>
<comment type="caution">
    <text evidence="1">The sequence shown here is derived from an EMBL/GenBank/DDBJ whole genome shotgun (WGS) entry which is preliminary data.</text>
</comment>
<keyword evidence="2" id="KW-1185">Reference proteome</keyword>
<evidence type="ECO:0000313" key="1">
    <source>
        <dbReference type="EMBL" id="TNV73927.1"/>
    </source>
</evidence>
<organism evidence="1 2">
    <name type="scientific">Halteria grandinella</name>
    <dbReference type="NCBI Taxonomy" id="5974"/>
    <lineage>
        <taxon>Eukaryota</taxon>
        <taxon>Sar</taxon>
        <taxon>Alveolata</taxon>
        <taxon>Ciliophora</taxon>
        <taxon>Intramacronucleata</taxon>
        <taxon>Spirotrichea</taxon>
        <taxon>Stichotrichia</taxon>
        <taxon>Sporadotrichida</taxon>
        <taxon>Halteriidae</taxon>
        <taxon>Halteria</taxon>
    </lineage>
</organism>